<dbReference type="InterPro" id="IPR001041">
    <property type="entry name" value="2Fe-2S_ferredoxin-type"/>
</dbReference>
<dbReference type="EMBL" id="QQWG01000008">
    <property type="protein sequence ID" value="RRG21499.1"/>
    <property type="molecule type" value="Genomic_DNA"/>
</dbReference>
<dbReference type="Pfam" id="PF07992">
    <property type="entry name" value="Pyr_redox_2"/>
    <property type="match status" value="1"/>
</dbReference>
<dbReference type="PROSITE" id="PS51379">
    <property type="entry name" value="4FE4S_FER_2"/>
    <property type="match status" value="1"/>
</dbReference>
<dbReference type="PANTHER" id="PTHR43100">
    <property type="entry name" value="GLUTAMATE SYNTHASE [NADPH] SMALL CHAIN"/>
    <property type="match status" value="1"/>
</dbReference>
<gene>
    <name evidence="3" type="ORF">DWB61_09460</name>
</gene>
<dbReference type="SUPFAM" id="SSF54292">
    <property type="entry name" value="2Fe-2S ferredoxin-like"/>
    <property type="match status" value="1"/>
</dbReference>
<dbReference type="GO" id="GO:0016491">
    <property type="term" value="F:oxidoreductase activity"/>
    <property type="evidence" value="ECO:0007669"/>
    <property type="project" value="InterPro"/>
</dbReference>
<dbReference type="InterPro" id="IPR036188">
    <property type="entry name" value="FAD/NAD-bd_sf"/>
</dbReference>
<dbReference type="PRINTS" id="PR00419">
    <property type="entry name" value="ADXRDTASE"/>
</dbReference>
<dbReference type="GO" id="GO:0051536">
    <property type="term" value="F:iron-sulfur cluster binding"/>
    <property type="evidence" value="ECO:0007669"/>
    <property type="project" value="InterPro"/>
</dbReference>
<name>A0A425Y0Y1_9BACT</name>
<feature type="domain" description="4Fe-4S ferredoxin-type" evidence="2">
    <location>
        <begin position="433"/>
        <end position="463"/>
    </location>
</feature>
<accession>A0A425Y0Y1</accession>
<dbReference type="OrthoDB" id="9798098at2"/>
<feature type="domain" description="2Fe-2S ferredoxin-type" evidence="1">
    <location>
        <begin position="1"/>
        <end position="78"/>
    </location>
</feature>
<evidence type="ECO:0000259" key="2">
    <source>
        <dbReference type="PROSITE" id="PS51379"/>
    </source>
</evidence>
<dbReference type="Gene3D" id="3.30.70.20">
    <property type="match status" value="1"/>
</dbReference>
<organism evidence="3 4">
    <name type="scientific">Ancylomarina euxinus</name>
    <dbReference type="NCBI Taxonomy" id="2283627"/>
    <lineage>
        <taxon>Bacteria</taxon>
        <taxon>Pseudomonadati</taxon>
        <taxon>Bacteroidota</taxon>
        <taxon>Bacteroidia</taxon>
        <taxon>Marinilabiliales</taxon>
        <taxon>Marinifilaceae</taxon>
        <taxon>Ancylomarina</taxon>
    </lineage>
</organism>
<dbReference type="InterPro" id="IPR036010">
    <property type="entry name" value="2Fe-2S_ferredoxin-like_sf"/>
</dbReference>
<dbReference type="Proteomes" id="UP000285794">
    <property type="component" value="Unassembled WGS sequence"/>
</dbReference>
<dbReference type="InterPro" id="IPR028261">
    <property type="entry name" value="DPD_II"/>
</dbReference>
<dbReference type="PROSITE" id="PS51085">
    <property type="entry name" value="2FE2S_FER_2"/>
    <property type="match status" value="1"/>
</dbReference>
<dbReference type="SUPFAM" id="SSF51971">
    <property type="entry name" value="Nucleotide-binding domain"/>
    <property type="match status" value="1"/>
</dbReference>
<proteinExistence type="predicted"/>
<dbReference type="RefSeq" id="WP_125030652.1">
    <property type="nucleotide sequence ID" value="NZ_JAPXVP010000001.1"/>
</dbReference>
<evidence type="ECO:0000313" key="4">
    <source>
        <dbReference type="Proteomes" id="UP000285794"/>
    </source>
</evidence>
<dbReference type="CDD" id="cd00207">
    <property type="entry name" value="fer2"/>
    <property type="match status" value="1"/>
</dbReference>
<dbReference type="Gene3D" id="3.10.20.740">
    <property type="match status" value="1"/>
</dbReference>
<dbReference type="Gene3D" id="3.50.50.60">
    <property type="entry name" value="FAD/NAD(P)-binding domain"/>
    <property type="match status" value="1"/>
</dbReference>
<dbReference type="Pfam" id="PF13510">
    <property type="entry name" value="Fer2_4"/>
    <property type="match status" value="1"/>
</dbReference>
<evidence type="ECO:0000259" key="1">
    <source>
        <dbReference type="PROSITE" id="PS51085"/>
    </source>
</evidence>
<comment type="caution">
    <text evidence="3">The sequence shown here is derived from an EMBL/GenBank/DDBJ whole genome shotgun (WGS) entry which is preliminary data.</text>
</comment>
<sequence length="503" mass="55530">MVKLKIDNKDIEVSAGTTVLKAAESVGIYIPSMCYLDGCSNHPTCMVCMVKDIKSGKMMPSCATKVVEGMELASEDEEVFDARKEAVELLLSDHVGDCEAPCRVACPAFMDIPKMNRFIAEGNFDEAIEIVKEEIALPHILGYICSAPCEKVCRRKDVDEAVSICVLKRTVAEESENTYLPELNAASGKKVAVIGSGVAGLAASFHILKEGHACRLFERESVLGGTLQTAIKKGEMPQEILDSEMMILQQSGLEINLNTPLSIENFENIRKEYDAVIIATGSISDEISNLNLDFKGEKDAFKTNLPDVFACGSLLRLQKMAVKALAQGKEAAHSANQFLRGEEVEATKRKFNSRFGVLSQTEALEYLKESEEGERKDINSREDAIAEAKRCLHCDCRKIDNCKLRDCAETYQADRRKFLMGDRESLKKYFNHESIVYEPEKCIKCGLCVEIAQKNNELTGVTFIGRGFDMEMAVPFNQNMSKALTQTAQKCAEACPTGALALK</sequence>
<dbReference type="AlphaFoldDB" id="A0A425Y0Y1"/>
<protein>
    <submittedName>
        <fullName evidence="3">FAD-binding protein</fullName>
    </submittedName>
</protein>
<dbReference type="InterPro" id="IPR023753">
    <property type="entry name" value="FAD/NAD-binding_dom"/>
</dbReference>
<keyword evidence="4" id="KW-1185">Reference proteome</keyword>
<dbReference type="SUPFAM" id="SSF54862">
    <property type="entry name" value="4Fe-4S ferredoxins"/>
    <property type="match status" value="1"/>
</dbReference>
<evidence type="ECO:0000313" key="3">
    <source>
        <dbReference type="EMBL" id="RRG21499.1"/>
    </source>
</evidence>
<dbReference type="PANTHER" id="PTHR43100:SF2">
    <property type="entry name" value="BNAA03G19380D PROTEIN"/>
    <property type="match status" value="1"/>
</dbReference>
<reference evidence="3 4" key="1">
    <citation type="submission" date="2018-07" db="EMBL/GenBank/DDBJ databases">
        <title>Draft genome sequence of Ancylomarina sp. M1P.</title>
        <authorList>
            <person name="Yadav S."/>
            <person name="Villanueva L."/>
            <person name="Damste J.S.S."/>
        </authorList>
    </citation>
    <scope>NUCLEOTIDE SEQUENCE [LARGE SCALE GENOMIC DNA]</scope>
    <source>
        <strain evidence="3 4">M1P</strain>
    </source>
</reference>
<dbReference type="InterPro" id="IPR051394">
    <property type="entry name" value="Glutamate_Synthase"/>
</dbReference>
<dbReference type="Pfam" id="PF14691">
    <property type="entry name" value="Fer4_20"/>
    <property type="match status" value="1"/>
</dbReference>
<dbReference type="InterPro" id="IPR017896">
    <property type="entry name" value="4Fe4S_Fe-S-bd"/>
</dbReference>